<keyword evidence="3" id="KW-1185">Reference proteome</keyword>
<evidence type="ECO:0000256" key="1">
    <source>
        <dbReference type="SAM" id="MobiDB-lite"/>
    </source>
</evidence>
<reference evidence="2 3" key="1">
    <citation type="submission" date="2024-01" db="EMBL/GenBank/DDBJ databases">
        <title>Genome assemblies of Stephania.</title>
        <authorList>
            <person name="Yang L."/>
        </authorList>
    </citation>
    <scope>NUCLEOTIDE SEQUENCE [LARGE SCALE GENOMIC DNA]</scope>
    <source>
        <strain evidence="2">JXDWG</strain>
        <tissue evidence="2">Leaf</tissue>
    </source>
</reference>
<name>A0AAP0Q7G6_9MAGN</name>
<feature type="compositionally biased region" description="Basic residues" evidence="1">
    <location>
        <begin position="38"/>
        <end position="48"/>
    </location>
</feature>
<gene>
    <name evidence="2" type="ORF">Scep_001177</name>
</gene>
<comment type="caution">
    <text evidence="2">The sequence shown here is derived from an EMBL/GenBank/DDBJ whole genome shotgun (WGS) entry which is preliminary data.</text>
</comment>
<organism evidence="2 3">
    <name type="scientific">Stephania cephalantha</name>
    <dbReference type="NCBI Taxonomy" id="152367"/>
    <lineage>
        <taxon>Eukaryota</taxon>
        <taxon>Viridiplantae</taxon>
        <taxon>Streptophyta</taxon>
        <taxon>Embryophyta</taxon>
        <taxon>Tracheophyta</taxon>
        <taxon>Spermatophyta</taxon>
        <taxon>Magnoliopsida</taxon>
        <taxon>Ranunculales</taxon>
        <taxon>Menispermaceae</taxon>
        <taxon>Menispermoideae</taxon>
        <taxon>Cissampelideae</taxon>
        <taxon>Stephania</taxon>
    </lineage>
</organism>
<protein>
    <submittedName>
        <fullName evidence="2">Uncharacterized protein</fullName>
    </submittedName>
</protein>
<dbReference type="Proteomes" id="UP001419268">
    <property type="component" value="Unassembled WGS sequence"/>
</dbReference>
<dbReference type="AlphaFoldDB" id="A0AAP0Q7G6"/>
<sequence>MTAGRQWPDQREASDLERGARPGRAEATNGACDGGRAGGRRPPTRASKRSSSAGGEAILRRRQRELRRRRCNQPTTDRRPRVKLPTARRDTDHGGRRTAASFLAPDGRWIAVRENERGSEGGWKRFLGFWVWFGCTKEDLGSRFALYAKRDLKSLIA</sequence>
<evidence type="ECO:0000313" key="2">
    <source>
        <dbReference type="EMBL" id="KAK9165986.1"/>
    </source>
</evidence>
<feature type="compositionally biased region" description="Basic residues" evidence="1">
    <location>
        <begin position="60"/>
        <end position="71"/>
    </location>
</feature>
<feature type="region of interest" description="Disordered" evidence="1">
    <location>
        <begin position="1"/>
        <end position="97"/>
    </location>
</feature>
<proteinExistence type="predicted"/>
<accession>A0AAP0Q7G6</accession>
<dbReference type="EMBL" id="JBBNAG010000001">
    <property type="protein sequence ID" value="KAK9165986.1"/>
    <property type="molecule type" value="Genomic_DNA"/>
</dbReference>
<evidence type="ECO:0000313" key="3">
    <source>
        <dbReference type="Proteomes" id="UP001419268"/>
    </source>
</evidence>
<feature type="compositionally biased region" description="Basic and acidic residues" evidence="1">
    <location>
        <begin position="8"/>
        <end position="24"/>
    </location>
</feature>